<reference evidence="2 3" key="1">
    <citation type="submission" date="2019-04" db="EMBL/GenBank/DDBJ databases">
        <title>Streptomyces oryziradicis sp. nov., a novel actinomycete isolated from rhizosphere soil of rice (Oryza sativa L.).</title>
        <authorList>
            <person name="Li C."/>
        </authorList>
    </citation>
    <scope>NUCLEOTIDE SEQUENCE [LARGE SCALE GENOMIC DNA]</scope>
    <source>
        <strain evidence="2 3">NEAU-C40</strain>
    </source>
</reference>
<protein>
    <submittedName>
        <fullName evidence="2">Uncharacterized protein</fullName>
    </submittedName>
</protein>
<proteinExistence type="predicted"/>
<organism evidence="2 3">
    <name type="scientific">Actinacidiphila oryziradicis</name>
    <dbReference type="NCBI Taxonomy" id="2571141"/>
    <lineage>
        <taxon>Bacteria</taxon>
        <taxon>Bacillati</taxon>
        <taxon>Actinomycetota</taxon>
        <taxon>Actinomycetes</taxon>
        <taxon>Kitasatosporales</taxon>
        <taxon>Streptomycetaceae</taxon>
        <taxon>Actinacidiphila</taxon>
    </lineage>
</organism>
<comment type="caution">
    <text evidence="2">The sequence shown here is derived from an EMBL/GenBank/DDBJ whole genome shotgun (WGS) entry which is preliminary data.</text>
</comment>
<name>A0A4U0SB50_9ACTN</name>
<accession>A0A4U0SB50</accession>
<feature type="coiled-coil region" evidence="1">
    <location>
        <begin position="15"/>
        <end position="72"/>
    </location>
</feature>
<evidence type="ECO:0000313" key="3">
    <source>
        <dbReference type="Proteomes" id="UP000305778"/>
    </source>
</evidence>
<sequence length="181" mass="19816">MAAPVDPVPLPEDRTEALQAQIAQIRIKQNRLMDELTDGVDDADQATAAAYRRSIRERFGELERQRAKLQADLAAQATALQPSATAAELLEMLPELTTGLGAVSAEAQRELYDAFQLEIHYNRPRGEALLKVTINGATAEDLARRTKRLAYPDRVGPTRVRFFLSDGGAVDVSGGVVFSLR</sequence>
<evidence type="ECO:0000313" key="2">
    <source>
        <dbReference type="EMBL" id="TKA04621.1"/>
    </source>
</evidence>
<keyword evidence="1" id="KW-0175">Coiled coil</keyword>
<evidence type="ECO:0000256" key="1">
    <source>
        <dbReference type="SAM" id="Coils"/>
    </source>
</evidence>
<dbReference type="Proteomes" id="UP000305778">
    <property type="component" value="Unassembled WGS sequence"/>
</dbReference>
<dbReference type="EMBL" id="SUMC01000050">
    <property type="protein sequence ID" value="TKA04621.1"/>
    <property type="molecule type" value="Genomic_DNA"/>
</dbReference>
<dbReference type="RefSeq" id="WP_136728243.1">
    <property type="nucleotide sequence ID" value="NZ_SUMC01000050.1"/>
</dbReference>
<keyword evidence="3" id="KW-1185">Reference proteome</keyword>
<dbReference type="AlphaFoldDB" id="A0A4U0SB50"/>
<gene>
    <name evidence="2" type="ORF">FCI23_35215</name>
</gene>